<dbReference type="GeneID" id="30981003"/>
<dbReference type="RefSeq" id="XP_020063900.1">
    <property type="nucleotide sequence ID" value="XM_020206866.1"/>
</dbReference>
<dbReference type="GO" id="GO:0000166">
    <property type="term" value="F:nucleotide binding"/>
    <property type="evidence" value="ECO:0007669"/>
    <property type="project" value="UniProtKB-KW"/>
</dbReference>
<name>A0A1E4SGZ7_9ASCO</name>
<dbReference type="EC" id="3.6.1.-" evidence="7"/>
<reference evidence="10" key="1">
    <citation type="submission" date="2016-05" db="EMBL/GenBank/DDBJ databases">
        <title>Comparative genomics of biotechnologically important yeasts.</title>
        <authorList>
            <consortium name="DOE Joint Genome Institute"/>
            <person name="Riley R."/>
            <person name="Haridas S."/>
            <person name="Wolfe K.H."/>
            <person name="Lopes M.R."/>
            <person name="Hittinger C.T."/>
            <person name="Goker M."/>
            <person name="Salamov A."/>
            <person name="Wisecaver J."/>
            <person name="Long T.M."/>
            <person name="Aerts A.L."/>
            <person name="Barry K."/>
            <person name="Choi C."/>
            <person name="Clum A."/>
            <person name="Coughlan A.Y."/>
            <person name="Deshpande S."/>
            <person name="Douglass A.P."/>
            <person name="Hanson S.J."/>
            <person name="Klenk H.-P."/>
            <person name="Labutti K."/>
            <person name="Lapidus A."/>
            <person name="Lindquist E."/>
            <person name="Lipzen A."/>
            <person name="Meier-Kolthoff J.P."/>
            <person name="Ohm R.A."/>
            <person name="Otillar R.P."/>
            <person name="Pangilinan J."/>
            <person name="Peng Y."/>
            <person name="Rokas A."/>
            <person name="Rosa C.A."/>
            <person name="Scheuner C."/>
            <person name="Sibirny A.A."/>
            <person name="Slot J.C."/>
            <person name="Stielow J.B."/>
            <person name="Sun H."/>
            <person name="Kurtzman C.P."/>
            <person name="Blackwell M."/>
            <person name="Grigoriev I.V."/>
            <person name="Jeffries T.W."/>
        </authorList>
    </citation>
    <scope>NUCLEOTIDE SEQUENCE [LARGE SCALE GENOMIC DNA]</scope>
    <source>
        <strain evidence="10">NRRL Y-17324</strain>
    </source>
</reference>
<evidence type="ECO:0000256" key="2">
    <source>
        <dbReference type="ARBA" id="ARBA00006562"/>
    </source>
</evidence>
<comment type="catalytic activity">
    <reaction evidence="5">
        <text>a 5'-end triphospho-ribonucleoside in mRNA + H2O = a 5'-end phospho-ribonucleoside in mRNA + diphosphate + H(+)</text>
        <dbReference type="Rhea" id="RHEA:78683"/>
        <dbReference type="Rhea" id="RHEA-COMP:15692"/>
        <dbReference type="Rhea" id="RHEA-COMP:17164"/>
        <dbReference type="ChEBI" id="CHEBI:15377"/>
        <dbReference type="ChEBI" id="CHEBI:15378"/>
        <dbReference type="ChEBI" id="CHEBI:33019"/>
        <dbReference type="ChEBI" id="CHEBI:138282"/>
        <dbReference type="ChEBI" id="CHEBI:167618"/>
    </reaction>
    <physiologicalReaction direction="left-to-right" evidence="5">
        <dbReference type="Rhea" id="RHEA:78684"/>
    </physiologicalReaction>
</comment>
<evidence type="ECO:0000256" key="1">
    <source>
        <dbReference type="ARBA" id="ARBA00001968"/>
    </source>
</evidence>
<keyword evidence="7" id="KW-0694">RNA-binding</keyword>
<dbReference type="GO" id="GO:0046872">
    <property type="term" value="F:metal ion binding"/>
    <property type="evidence" value="ECO:0007669"/>
    <property type="project" value="UniProtKB-KW"/>
</dbReference>
<dbReference type="AlphaFoldDB" id="A0A1E4SGZ7"/>
<keyword evidence="7" id="KW-0479">Metal-binding</keyword>
<dbReference type="OrthoDB" id="5853397at2759"/>
<comment type="catalytic activity">
    <reaction evidence="4">
        <text>a 5'-end (N(7)-methyl 5'-triphosphoguanosine)-ribonucleoside-ribonucleotide in mRNA + H2O = a (N(7)-methyl 5'-triphosphoguanosine)-nucleoside + a 5'-end phospho-ribonucleoside in mRNA + H(+)</text>
        <dbReference type="Rhea" id="RHEA:66928"/>
        <dbReference type="Rhea" id="RHEA-COMP:15692"/>
        <dbReference type="Rhea" id="RHEA-COMP:17313"/>
        <dbReference type="ChEBI" id="CHEBI:15377"/>
        <dbReference type="ChEBI" id="CHEBI:15378"/>
        <dbReference type="ChEBI" id="CHEBI:138282"/>
        <dbReference type="ChEBI" id="CHEBI:172876"/>
        <dbReference type="ChEBI" id="CHEBI:172877"/>
    </reaction>
    <physiologicalReaction direction="left-to-right" evidence="4">
        <dbReference type="Rhea" id="RHEA:66929"/>
    </physiologicalReaction>
</comment>
<keyword evidence="7" id="KW-0547">Nucleotide-binding</keyword>
<dbReference type="GO" id="GO:0000448">
    <property type="term" value="P:cleavage in ITS2 between 5.8S rRNA and LSU-rRNA of tricistronic rRNA transcript (SSU-rRNA, 5.8S rRNA, LSU-rRNA)"/>
    <property type="evidence" value="ECO:0007669"/>
    <property type="project" value="EnsemblFungi"/>
</dbReference>
<dbReference type="GO" id="GO:0071035">
    <property type="term" value="P:nuclear polyadenylation-dependent rRNA catabolic process"/>
    <property type="evidence" value="ECO:0007669"/>
    <property type="project" value="EnsemblFungi"/>
</dbReference>
<dbReference type="PANTHER" id="PTHR12395:SF9">
    <property type="entry name" value="DECAPPING AND EXORIBONUCLEASE PROTEIN"/>
    <property type="match status" value="1"/>
</dbReference>
<dbReference type="GO" id="GO:0030234">
    <property type="term" value="F:enzyme regulator activity"/>
    <property type="evidence" value="ECO:0007669"/>
    <property type="project" value="EnsemblFungi"/>
</dbReference>
<dbReference type="GO" id="GO:0110103">
    <property type="term" value="C:RNA polymerase II termination complex"/>
    <property type="evidence" value="ECO:0007669"/>
    <property type="project" value="EnsemblFungi"/>
</dbReference>
<keyword evidence="7" id="KW-0378">Hydrolase</keyword>
<evidence type="ECO:0000256" key="3">
    <source>
        <dbReference type="ARBA" id="ARBA00022722"/>
    </source>
</evidence>
<evidence type="ECO:0000256" key="6">
    <source>
        <dbReference type="ARBA" id="ARBA00048124"/>
    </source>
</evidence>
<dbReference type="GO" id="GO:0003723">
    <property type="term" value="F:RNA binding"/>
    <property type="evidence" value="ECO:0007669"/>
    <property type="project" value="UniProtKB-KW"/>
</dbReference>
<organism evidence="9 10">
    <name type="scientific">Suhomyces tanzawaensis NRRL Y-17324</name>
    <dbReference type="NCBI Taxonomy" id="984487"/>
    <lineage>
        <taxon>Eukaryota</taxon>
        <taxon>Fungi</taxon>
        <taxon>Dikarya</taxon>
        <taxon>Ascomycota</taxon>
        <taxon>Saccharomycotina</taxon>
        <taxon>Pichiomycetes</taxon>
        <taxon>Debaryomycetaceae</taxon>
        <taxon>Suhomyces</taxon>
    </lineage>
</organism>
<evidence type="ECO:0000256" key="5">
    <source>
        <dbReference type="ARBA" id="ARBA00044692"/>
    </source>
</evidence>
<dbReference type="GO" id="GO:0030846">
    <property type="term" value="P:termination of RNA polymerase II transcription, poly(A)-coupled"/>
    <property type="evidence" value="ECO:0007669"/>
    <property type="project" value="EnsemblFungi"/>
</dbReference>
<dbReference type="GO" id="GO:0090730">
    <property type="term" value="C:Las1 complex"/>
    <property type="evidence" value="ECO:0007669"/>
    <property type="project" value="EnsemblFungi"/>
</dbReference>
<keyword evidence="3 7" id="KW-0540">Nuclease</keyword>
<dbReference type="GO" id="GO:0034353">
    <property type="term" value="F:mRNA 5'-diphosphatase activity"/>
    <property type="evidence" value="ECO:0007669"/>
    <property type="project" value="EnsemblFungi"/>
</dbReference>
<dbReference type="Proteomes" id="UP000094285">
    <property type="component" value="Unassembled WGS sequence"/>
</dbReference>
<dbReference type="GO" id="GO:1904595">
    <property type="term" value="P:positive regulation of termination of RNA polymerase II transcription"/>
    <property type="evidence" value="ECO:0007669"/>
    <property type="project" value="EnsemblFungi"/>
</dbReference>
<evidence type="ECO:0000313" key="10">
    <source>
        <dbReference type="Proteomes" id="UP000094285"/>
    </source>
</evidence>
<dbReference type="PANTHER" id="PTHR12395">
    <property type="entry name" value="DOM-3 RELATED"/>
    <property type="match status" value="1"/>
</dbReference>
<comment type="cofactor">
    <cofactor evidence="1 7">
        <name>a divalent metal cation</name>
        <dbReference type="ChEBI" id="CHEBI:60240"/>
    </cofactor>
</comment>
<dbReference type="EMBL" id="KV453913">
    <property type="protein sequence ID" value="ODV78778.1"/>
    <property type="molecule type" value="Genomic_DNA"/>
</dbReference>
<dbReference type="InterPro" id="IPR013961">
    <property type="entry name" value="RAI1"/>
</dbReference>
<evidence type="ECO:0000256" key="4">
    <source>
        <dbReference type="ARBA" id="ARBA00044676"/>
    </source>
</evidence>
<gene>
    <name evidence="9" type="ORF">CANTADRAFT_22735</name>
</gene>
<dbReference type="STRING" id="984487.A0A1E4SGZ7"/>
<sequence length="387" mass="44807">MKTFPLNSRSKTTALKQPKELFTYYRDIDNQYIYDKETVQSNASYYYLPDSDVSKRIDLQSGYSKFQKIPEEQNLGDFGLLLQGIQRYEEAHDGTKLAVDVVTFRGLMTKLLCIPYNNRDAVDLNIVAYDGQLFIKADDIIETNRRQDDLRQKQSQGREQAEYISKCEYSGYKFEAVATLSKPWAESSRLTIEKRGKKIVNNYEQYLSVIRTGIGKTKMALAGEVDCVWDYIPDSPSEVLGHYVELKTSKVLDGPKQAATFERKLFKTWAQCFLMGIRKVVYGFRDDQFLLQAVEVFDTEQIPVMIKNESKINCINALKWYGAVIDWIVSEVPRDDESKAWRVSYDPGSRLFSLMELMAPDNERLRNGEILTDEFKAWRESIKQSQQ</sequence>
<dbReference type="GO" id="GO:0031087">
    <property type="term" value="P:deadenylation-independent decapping of nuclear-transcribed mRNA"/>
    <property type="evidence" value="ECO:0007669"/>
    <property type="project" value="EnsemblFungi"/>
</dbReference>
<dbReference type="InterPro" id="IPR039039">
    <property type="entry name" value="RAI1-like_fam"/>
</dbReference>
<feature type="domain" description="RAI1-like" evidence="8">
    <location>
        <begin position="16"/>
        <end position="376"/>
    </location>
</feature>
<proteinExistence type="inferred from homology"/>
<comment type="similarity">
    <text evidence="2 7">Belongs to the DXO/Dom3Z family.</text>
</comment>
<protein>
    <recommendedName>
        <fullName evidence="7">Decapping nuclease</fullName>
        <ecNumber evidence="7">3.6.1.-</ecNumber>
    </recommendedName>
</protein>
<accession>A0A1E4SGZ7</accession>
<evidence type="ECO:0000259" key="8">
    <source>
        <dbReference type="Pfam" id="PF08652"/>
    </source>
</evidence>
<dbReference type="GO" id="GO:0110155">
    <property type="term" value="P:NAD-cap decapping"/>
    <property type="evidence" value="ECO:0007669"/>
    <property type="project" value="EnsemblFungi"/>
</dbReference>
<evidence type="ECO:0000313" key="9">
    <source>
        <dbReference type="EMBL" id="ODV78778.1"/>
    </source>
</evidence>
<dbReference type="GO" id="GO:1990174">
    <property type="term" value="F:phosphodiesterase decapping endonuclease activity"/>
    <property type="evidence" value="ECO:0007669"/>
    <property type="project" value="EnsemblFungi"/>
</dbReference>
<dbReference type="Pfam" id="PF08652">
    <property type="entry name" value="RAI1"/>
    <property type="match status" value="1"/>
</dbReference>
<comment type="catalytic activity">
    <reaction evidence="6">
        <text>a 5'-end NAD(+)-phospho-ribonucleoside in mRNA + H2O = a 5'-end phospho-ribonucleoside in mRNA + NAD(+) + H(+)</text>
        <dbReference type="Rhea" id="RHEA:60880"/>
        <dbReference type="Rhea" id="RHEA-COMP:15692"/>
        <dbReference type="Rhea" id="RHEA-COMP:15698"/>
        <dbReference type="ChEBI" id="CHEBI:15377"/>
        <dbReference type="ChEBI" id="CHEBI:15378"/>
        <dbReference type="ChEBI" id="CHEBI:57540"/>
        <dbReference type="ChEBI" id="CHEBI:138282"/>
        <dbReference type="ChEBI" id="CHEBI:144029"/>
    </reaction>
    <physiologicalReaction direction="left-to-right" evidence="6">
        <dbReference type="Rhea" id="RHEA:60881"/>
    </physiologicalReaction>
</comment>
<keyword evidence="7" id="KW-0539">Nucleus</keyword>
<keyword evidence="10" id="KW-1185">Reference proteome</keyword>
<evidence type="ECO:0000256" key="7">
    <source>
        <dbReference type="RuleBase" id="RU367113"/>
    </source>
</evidence>
<comment type="function">
    <text evidence="7">Decapping enzyme for NAD-capped RNAs: specifically hydrolyzes the nicotinamide adenine dinucleotide (NAD) cap from a subset of RNAs by removing the entire NAD moiety from the 5'-end of an NAD-capped RNA.</text>
</comment>
<comment type="subcellular location">
    <subcellularLocation>
        <location evidence="7">Nucleus</location>
    </subcellularLocation>
</comment>